<dbReference type="AlphaFoldDB" id="A0A1H6TK18"/>
<name>A0A1H6TK18_9FIRM</name>
<gene>
    <name evidence="1" type="ORF">SAMN05660742_10197</name>
</gene>
<reference evidence="1 2" key="1">
    <citation type="submission" date="2016-10" db="EMBL/GenBank/DDBJ databases">
        <authorList>
            <person name="de Groot N.N."/>
        </authorList>
    </citation>
    <scope>NUCLEOTIDE SEQUENCE [LARGE SCALE GENOMIC DNA]</scope>
    <source>
        <strain evidence="1 2">DSM 2179</strain>
    </source>
</reference>
<dbReference type="Proteomes" id="UP000199662">
    <property type="component" value="Unassembled WGS sequence"/>
</dbReference>
<protein>
    <submittedName>
        <fullName evidence="1">Uncharacterized protein</fullName>
    </submittedName>
</protein>
<evidence type="ECO:0000313" key="1">
    <source>
        <dbReference type="EMBL" id="SEI80389.1"/>
    </source>
</evidence>
<sequence length="77" mass="9216">MLIDNVYVTIEDGQLEKSEIQYYIKKIKKHSKGKELKSIDFKLTDDYVDLRYAFHSIPFERIRRVNITTFNSNRCVV</sequence>
<dbReference type="STRING" id="84035.SAMN05660742_10197"/>
<keyword evidence="2" id="KW-1185">Reference proteome</keyword>
<accession>A0A1H6TK18</accession>
<proteinExistence type="predicted"/>
<organism evidence="1 2">
    <name type="scientific">Propionispira arboris</name>
    <dbReference type="NCBI Taxonomy" id="84035"/>
    <lineage>
        <taxon>Bacteria</taxon>
        <taxon>Bacillati</taxon>
        <taxon>Bacillota</taxon>
        <taxon>Negativicutes</taxon>
        <taxon>Selenomonadales</taxon>
        <taxon>Selenomonadaceae</taxon>
        <taxon>Propionispira</taxon>
    </lineage>
</organism>
<dbReference type="EMBL" id="FNZK01000001">
    <property type="protein sequence ID" value="SEI80389.1"/>
    <property type="molecule type" value="Genomic_DNA"/>
</dbReference>
<evidence type="ECO:0000313" key="2">
    <source>
        <dbReference type="Proteomes" id="UP000199662"/>
    </source>
</evidence>
<dbReference type="RefSeq" id="WP_091828335.1">
    <property type="nucleotide sequence ID" value="NZ_FNZK01000001.1"/>
</dbReference>